<organism evidence="3 4">
    <name type="scientific">Eufriesea mexicana</name>
    <dbReference type="NCBI Taxonomy" id="516756"/>
    <lineage>
        <taxon>Eukaryota</taxon>
        <taxon>Metazoa</taxon>
        <taxon>Ecdysozoa</taxon>
        <taxon>Arthropoda</taxon>
        <taxon>Hexapoda</taxon>
        <taxon>Insecta</taxon>
        <taxon>Pterygota</taxon>
        <taxon>Neoptera</taxon>
        <taxon>Endopterygota</taxon>
        <taxon>Hymenoptera</taxon>
        <taxon>Apocrita</taxon>
        <taxon>Aculeata</taxon>
        <taxon>Apoidea</taxon>
        <taxon>Anthophila</taxon>
        <taxon>Apidae</taxon>
        <taxon>Eufriesea</taxon>
    </lineage>
</organism>
<name>A0A310SBR4_9HYME</name>
<evidence type="ECO:0000256" key="2">
    <source>
        <dbReference type="SAM" id="SignalP"/>
    </source>
</evidence>
<keyword evidence="1" id="KW-1133">Transmembrane helix</keyword>
<feature type="signal peptide" evidence="2">
    <location>
        <begin position="1"/>
        <end position="25"/>
    </location>
</feature>
<keyword evidence="1" id="KW-0472">Membrane</keyword>
<evidence type="ECO:0008006" key="5">
    <source>
        <dbReference type="Google" id="ProtNLM"/>
    </source>
</evidence>
<sequence>MRNVRVDVFCYLIVAQLFLAPFSYAAGNETAVFKSCDIHDLNEECGLHQRCFQSSKDAESQCRCEHGYELEGEECIQVATTTVANITTDHLDAKVNSRGSSVAAGLLIPIFLIVLIVVLYFVARQYKWLQRIRQLRPNHYGNVLVTRDDDDDDDPPIA</sequence>
<keyword evidence="2" id="KW-0732">Signal</keyword>
<evidence type="ECO:0000313" key="4">
    <source>
        <dbReference type="Proteomes" id="UP000250275"/>
    </source>
</evidence>
<feature type="chain" id="PRO_5016310414" description="EGF-like domain-containing protein" evidence="2">
    <location>
        <begin position="26"/>
        <end position="158"/>
    </location>
</feature>
<proteinExistence type="predicted"/>
<dbReference type="OrthoDB" id="7655370at2759"/>
<dbReference type="AlphaFoldDB" id="A0A310SBR4"/>
<reference evidence="3 4" key="1">
    <citation type="submission" date="2015-07" db="EMBL/GenBank/DDBJ databases">
        <title>The genome of Eufriesea mexicana.</title>
        <authorList>
            <person name="Pan H."/>
            <person name="Kapheim K."/>
        </authorList>
    </citation>
    <scope>NUCLEOTIDE SEQUENCE [LARGE SCALE GENOMIC DNA]</scope>
    <source>
        <strain evidence="3">0111107269</strain>
        <tissue evidence="3">Whole body</tissue>
    </source>
</reference>
<dbReference type="EMBL" id="KQ764883">
    <property type="protein sequence ID" value="OAD54298.1"/>
    <property type="molecule type" value="Genomic_DNA"/>
</dbReference>
<accession>A0A310SBR4</accession>
<keyword evidence="4" id="KW-1185">Reference proteome</keyword>
<evidence type="ECO:0000256" key="1">
    <source>
        <dbReference type="SAM" id="Phobius"/>
    </source>
</evidence>
<dbReference type="Proteomes" id="UP000250275">
    <property type="component" value="Unassembled WGS sequence"/>
</dbReference>
<feature type="transmembrane region" description="Helical" evidence="1">
    <location>
        <begin position="102"/>
        <end position="123"/>
    </location>
</feature>
<keyword evidence="1" id="KW-0812">Transmembrane</keyword>
<evidence type="ECO:0000313" key="3">
    <source>
        <dbReference type="EMBL" id="OAD54298.1"/>
    </source>
</evidence>
<gene>
    <name evidence="3" type="ORF">WN48_08131</name>
</gene>
<protein>
    <recommendedName>
        <fullName evidence="5">EGF-like domain-containing protein</fullName>
    </recommendedName>
</protein>